<dbReference type="GO" id="GO:0003725">
    <property type="term" value="F:double-stranded RNA binding"/>
    <property type="evidence" value="ECO:0007669"/>
    <property type="project" value="InterPro"/>
</dbReference>
<dbReference type="GO" id="GO:0070125">
    <property type="term" value="P:mitochondrial translational elongation"/>
    <property type="evidence" value="ECO:0007669"/>
    <property type="project" value="TreeGrafter"/>
</dbReference>
<dbReference type="Pfam" id="PF22892">
    <property type="entry name" value="DSRM_MRPL44"/>
    <property type="match status" value="1"/>
</dbReference>
<evidence type="ECO:0000256" key="6">
    <source>
        <dbReference type="ARBA" id="ARBA00023274"/>
    </source>
</evidence>
<keyword evidence="4 10" id="KW-0689">Ribosomal protein</keyword>
<dbReference type="InterPro" id="IPR055189">
    <property type="entry name" value="RM44_endonuclase"/>
</dbReference>
<keyword evidence="2" id="KW-0694">RNA-binding</keyword>
<comment type="subcellular location">
    <subcellularLocation>
        <location evidence="1">Mitochondrion</location>
    </subcellularLocation>
</comment>
<dbReference type="AlphaFoldDB" id="A0A0V0GBN8"/>
<dbReference type="SMART" id="SM00535">
    <property type="entry name" value="RIBOc"/>
    <property type="match status" value="1"/>
</dbReference>
<name>A0A0V0GBN8_TRIDM</name>
<dbReference type="CDD" id="cd19874">
    <property type="entry name" value="DSRM_MRPL44"/>
    <property type="match status" value="1"/>
</dbReference>
<dbReference type="SUPFAM" id="SSF54768">
    <property type="entry name" value="dsRNA-binding domain-like"/>
    <property type="match status" value="1"/>
</dbReference>
<dbReference type="PANTHER" id="PTHR11207:SF5">
    <property type="entry name" value="LARGE RIBOSOMAL SUBUNIT PROTEIN ML44"/>
    <property type="match status" value="1"/>
</dbReference>
<evidence type="ECO:0000313" key="10">
    <source>
        <dbReference type="EMBL" id="JAP05504.1"/>
    </source>
</evidence>
<dbReference type="InterPro" id="IPR000999">
    <property type="entry name" value="RNase_III_dom"/>
</dbReference>
<reference evidence="10" key="1">
    <citation type="journal article" date="2018" name="J. Proteomics">
        <title>Exploring the molecular complexity of Triatoma dimidiata sialome.</title>
        <authorList>
            <person name="Santiago P.B."/>
            <person name="de Araujo C.N."/>
            <person name="Charneau S."/>
            <person name="Bastos I.M.D."/>
            <person name="Assumpcao T.C.F."/>
            <person name="Queiroz R.M.L."/>
            <person name="Praca Y.R."/>
            <person name="Cordeiro T.M."/>
            <person name="Garcia C.H.S."/>
            <person name="da Silva I.G."/>
            <person name="Raiol T."/>
            <person name="Motta F.N."/>
            <person name="de Araujo Oliveira J.V."/>
            <person name="de Sousa M.V."/>
            <person name="Ribeiro J.M.C."/>
            <person name="de Santana J.M."/>
        </authorList>
    </citation>
    <scope>NUCLEOTIDE SEQUENCE</scope>
    <source>
        <strain evidence="10">Santander</strain>
        <tissue evidence="10">Salivary glands</tissue>
    </source>
</reference>
<evidence type="ECO:0000256" key="4">
    <source>
        <dbReference type="ARBA" id="ARBA00022980"/>
    </source>
</evidence>
<evidence type="ECO:0000259" key="9">
    <source>
        <dbReference type="PROSITE" id="PS50142"/>
    </source>
</evidence>
<evidence type="ECO:0000256" key="2">
    <source>
        <dbReference type="ARBA" id="ARBA00022884"/>
    </source>
</evidence>
<feature type="domain" description="RNase III" evidence="9">
    <location>
        <begin position="41"/>
        <end position="173"/>
    </location>
</feature>
<dbReference type="InterPro" id="IPR044444">
    <property type="entry name" value="Ribosomal_mL44_DSRM_metazoa"/>
</dbReference>
<dbReference type="EMBL" id="GECL01000620">
    <property type="protein sequence ID" value="JAP05504.1"/>
    <property type="molecule type" value="Transcribed_RNA"/>
</dbReference>
<sequence length="300" mass="34167">RTFHRWVKPTLMELKRRKDKMDFVEPNRRSGFLEWNYNAELYAFGKRLGEDFNKDLLKNALIEKSYIEQEELRQKKVGIEPDLSIKDNSSLSADGEKLIDSYINHYLETTLPNLPKRYVKKLKEYLLSEELLAKISKGIGLDDLVLCAEFPVAKSTLARTLKSVIQALALSQGSERANRFVRDLVLVELVDQDLTSFCIPENPLDTLQDILKKSGADPAESRLIAEVGRNSVLASFQVGIYSNKKMIGRGFGENIETARDMAACDALWRRWGILSQKRPFPFKLELPLKLTSGSCQLPNV</sequence>
<evidence type="ECO:0000256" key="7">
    <source>
        <dbReference type="ARBA" id="ARBA00024034"/>
    </source>
</evidence>
<proteinExistence type="inferred from homology"/>
<feature type="non-terminal residue" evidence="10">
    <location>
        <position position="1"/>
    </location>
</feature>
<dbReference type="PROSITE" id="PS50142">
    <property type="entry name" value="RNASE_3_2"/>
    <property type="match status" value="1"/>
</dbReference>
<dbReference type="PANTHER" id="PTHR11207">
    <property type="entry name" value="RIBONUCLEASE III"/>
    <property type="match status" value="1"/>
</dbReference>
<evidence type="ECO:0000256" key="3">
    <source>
        <dbReference type="ARBA" id="ARBA00022946"/>
    </source>
</evidence>
<keyword evidence="3" id="KW-0809">Transit peptide</keyword>
<dbReference type="GO" id="GO:0004525">
    <property type="term" value="F:ribonuclease III activity"/>
    <property type="evidence" value="ECO:0007669"/>
    <property type="project" value="InterPro"/>
</dbReference>
<dbReference type="SUPFAM" id="SSF69065">
    <property type="entry name" value="RNase III domain-like"/>
    <property type="match status" value="1"/>
</dbReference>
<dbReference type="Gene3D" id="1.10.1520.10">
    <property type="entry name" value="Ribonuclease III domain"/>
    <property type="match status" value="1"/>
</dbReference>
<dbReference type="Gene3D" id="3.30.160.20">
    <property type="match status" value="1"/>
</dbReference>
<dbReference type="Pfam" id="PF22935">
    <property type="entry name" value="RM44_endonuclase"/>
    <property type="match status" value="1"/>
</dbReference>
<evidence type="ECO:0000256" key="1">
    <source>
        <dbReference type="ARBA" id="ARBA00004173"/>
    </source>
</evidence>
<keyword evidence="6" id="KW-0687">Ribonucleoprotein</keyword>
<dbReference type="GO" id="GO:0006396">
    <property type="term" value="P:RNA processing"/>
    <property type="evidence" value="ECO:0007669"/>
    <property type="project" value="InterPro"/>
</dbReference>
<evidence type="ECO:0000256" key="8">
    <source>
        <dbReference type="ARBA" id="ARBA00035187"/>
    </source>
</evidence>
<keyword evidence="5" id="KW-0496">Mitochondrion</keyword>
<protein>
    <recommendedName>
        <fullName evidence="8">Large ribosomal subunit protein mL44</fullName>
    </recommendedName>
</protein>
<dbReference type="GO" id="GO:0070877">
    <property type="term" value="C:microprocessor complex"/>
    <property type="evidence" value="ECO:0007669"/>
    <property type="project" value="TreeGrafter"/>
</dbReference>
<dbReference type="InterPro" id="IPR036389">
    <property type="entry name" value="RNase_III_sf"/>
</dbReference>
<accession>A0A0V0GBN8</accession>
<comment type="similarity">
    <text evidence="7">Belongs to the ribonuclease III family. Mitochondrion-specific ribosomal protein mL44 subfamily.</text>
</comment>
<dbReference type="GO" id="GO:0005762">
    <property type="term" value="C:mitochondrial large ribosomal subunit"/>
    <property type="evidence" value="ECO:0007669"/>
    <property type="project" value="TreeGrafter"/>
</dbReference>
<evidence type="ECO:0000256" key="5">
    <source>
        <dbReference type="ARBA" id="ARBA00023128"/>
    </source>
</evidence>
<organism evidence="10">
    <name type="scientific">Triatoma dimidiata</name>
    <name type="common">Kissing bug</name>
    <name type="synonym">Meccus dimidiatus</name>
    <dbReference type="NCBI Taxonomy" id="72491"/>
    <lineage>
        <taxon>Eukaryota</taxon>
        <taxon>Metazoa</taxon>
        <taxon>Ecdysozoa</taxon>
        <taxon>Arthropoda</taxon>
        <taxon>Hexapoda</taxon>
        <taxon>Insecta</taxon>
        <taxon>Pterygota</taxon>
        <taxon>Neoptera</taxon>
        <taxon>Paraneoptera</taxon>
        <taxon>Hemiptera</taxon>
        <taxon>Heteroptera</taxon>
        <taxon>Panheteroptera</taxon>
        <taxon>Cimicomorpha</taxon>
        <taxon>Reduviidae</taxon>
        <taxon>Triatominae</taxon>
        <taxon>Triatoma</taxon>
    </lineage>
</organism>